<evidence type="ECO:0000256" key="2">
    <source>
        <dbReference type="ARBA" id="ARBA00023125"/>
    </source>
</evidence>
<dbReference type="PANTHER" id="PTHR30055:SF234">
    <property type="entry name" value="HTH-TYPE TRANSCRIPTIONAL REGULATOR BETI"/>
    <property type="match status" value="1"/>
</dbReference>
<dbReference type="OrthoDB" id="3731192at2"/>
<dbReference type="EMBL" id="RQZG01000011">
    <property type="protein sequence ID" value="RRD04461.1"/>
    <property type="molecule type" value="Genomic_DNA"/>
</dbReference>
<dbReference type="InterPro" id="IPR036271">
    <property type="entry name" value="Tet_transcr_reg_TetR-rel_C_sf"/>
</dbReference>
<dbReference type="Gene3D" id="1.10.357.10">
    <property type="entry name" value="Tetracycline Repressor, domain 2"/>
    <property type="match status" value="1"/>
</dbReference>
<dbReference type="InterPro" id="IPR050109">
    <property type="entry name" value="HTH-type_TetR-like_transc_reg"/>
</dbReference>
<dbReference type="GO" id="GO:0000976">
    <property type="term" value="F:transcription cis-regulatory region binding"/>
    <property type="evidence" value="ECO:0007669"/>
    <property type="project" value="TreeGrafter"/>
</dbReference>
<proteinExistence type="predicted"/>
<gene>
    <name evidence="6" type="ORF">EII34_10420</name>
</gene>
<dbReference type="Proteomes" id="UP000280819">
    <property type="component" value="Unassembled WGS sequence"/>
</dbReference>
<dbReference type="AlphaFoldDB" id="A0A3P1T4Q5"/>
<protein>
    <submittedName>
        <fullName evidence="6">TetR/AcrR family transcriptional regulator</fullName>
    </submittedName>
</protein>
<evidence type="ECO:0000313" key="7">
    <source>
        <dbReference type="Proteomes" id="UP000280819"/>
    </source>
</evidence>
<comment type="caution">
    <text evidence="6">The sequence shown here is derived from an EMBL/GenBank/DDBJ whole genome shotgun (WGS) entry which is preliminary data.</text>
</comment>
<dbReference type="PANTHER" id="PTHR30055">
    <property type="entry name" value="HTH-TYPE TRANSCRIPTIONAL REGULATOR RUTR"/>
    <property type="match status" value="1"/>
</dbReference>
<feature type="DNA-binding region" description="H-T-H motif" evidence="4">
    <location>
        <begin position="32"/>
        <end position="51"/>
    </location>
</feature>
<evidence type="ECO:0000313" key="6">
    <source>
        <dbReference type="EMBL" id="RRD04461.1"/>
    </source>
</evidence>
<dbReference type="PROSITE" id="PS50977">
    <property type="entry name" value="HTH_TETR_2"/>
    <property type="match status" value="1"/>
</dbReference>
<evidence type="ECO:0000256" key="3">
    <source>
        <dbReference type="ARBA" id="ARBA00023163"/>
    </source>
</evidence>
<dbReference type="Pfam" id="PF00440">
    <property type="entry name" value="TetR_N"/>
    <property type="match status" value="1"/>
</dbReference>
<dbReference type="PRINTS" id="PR00455">
    <property type="entry name" value="HTHTETR"/>
</dbReference>
<dbReference type="GO" id="GO:0003700">
    <property type="term" value="F:DNA-binding transcription factor activity"/>
    <property type="evidence" value="ECO:0007669"/>
    <property type="project" value="TreeGrafter"/>
</dbReference>
<reference evidence="6 7" key="1">
    <citation type="submission" date="2018-11" db="EMBL/GenBank/DDBJ databases">
        <title>Genomes From Bacteria Associated with the Canine Oral Cavity: a Test Case for Automated Genome-Based Taxonomic Assignment.</title>
        <authorList>
            <person name="Coil D.A."/>
            <person name="Jospin G."/>
            <person name="Darling A.E."/>
            <person name="Wallis C."/>
            <person name="Davis I.J."/>
            <person name="Harris S."/>
            <person name="Eisen J.A."/>
            <person name="Holcombe L.J."/>
            <person name="O'Flynn C."/>
        </authorList>
    </citation>
    <scope>NUCLEOTIDE SEQUENCE [LARGE SCALE GENOMIC DNA]</scope>
    <source>
        <strain evidence="6 7">OH887_COT-365</strain>
    </source>
</reference>
<evidence type="ECO:0000256" key="4">
    <source>
        <dbReference type="PROSITE-ProRule" id="PRU00335"/>
    </source>
</evidence>
<keyword evidence="2 4" id="KW-0238">DNA-binding</keyword>
<name>A0A3P1T4Q5_9ACTN</name>
<dbReference type="RefSeq" id="WP_124845091.1">
    <property type="nucleotide sequence ID" value="NZ_JAUNKP010000024.1"/>
</dbReference>
<accession>A0A3P1T4Q5</accession>
<keyword evidence="3" id="KW-0804">Transcription</keyword>
<dbReference type="SUPFAM" id="SSF46689">
    <property type="entry name" value="Homeodomain-like"/>
    <property type="match status" value="1"/>
</dbReference>
<evidence type="ECO:0000256" key="1">
    <source>
        <dbReference type="ARBA" id="ARBA00023015"/>
    </source>
</evidence>
<dbReference type="InterPro" id="IPR009057">
    <property type="entry name" value="Homeodomain-like_sf"/>
</dbReference>
<keyword evidence="1" id="KW-0805">Transcription regulation</keyword>
<organism evidence="6 7">
    <name type="scientific">Arachnia propionica</name>
    <dbReference type="NCBI Taxonomy" id="1750"/>
    <lineage>
        <taxon>Bacteria</taxon>
        <taxon>Bacillati</taxon>
        <taxon>Actinomycetota</taxon>
        <taxon>Actinomycetes</taxon>
        <taxon>Propionibacteriales</taxon>
        <taxon>Propionibacteriaceae</taxon>
        <taxon>Arachnia</taxon>
    </lineage>
</organism>
<dbReference type="InterPro" id="IPR001647">
    <property type="entry name" value="HTH_TetR"/>
</dbReference>
<sequence>MTGPGPKGEASRRDIIAAASRVFAQRGYTETRMDDIVRATGRTKGALYFHFRSKEELARAVVEDHKRTWLVLGREEVARHASPLAQVRGLGRLLGRLAAEEDASWSVVRLAAQIRGGGPDDDGPLRAWVDLVAEIIVRGQDAGEIREELSADDAALILVSAFDGLKSTTEAIGSVGADAFERQAGLMVDLLLAGMVTP</sequence>
<feature type="domain" description="HTH tetR-type" evidence="5">
    <location>
        <begin position="9"/>
        <end position="69"/>
    </location>
</feature>
<evidence type="ECO:0000259" key="5">
    <source>
        <dbReference type="PROSITE" id="PS50977"/>
    </source>
</evidence>
<dbReference type="SUPFAM" id="SSF48498">
    <property type="entry name" value="Tetracyclin repressor-like, C-terminal domain"/>
    <property type="match status" value="1"/>
</dbReference>